<evidence type="ECO:0000313" key="3">
    <source>
        <dbReference type="Proteomes" id="UP001215280"/>
    </source>
</evidence>
<comment type="caution">
    <text evidence="2">The sequence shown here is derived from an EMBL/GenBank/DDBJ whole genome shotgun (WGS) entry which is preliminary data.</text>
</comment>
<feature type="chain" id="PRO_5042179535" evidence="1">
    <location>
        <begin position="24"/>
        <end position="77"/>
    </location>
</feature>
<organism evidence="2 3">
    <name type="scientific">Mycena maculata</name>
    <dbReference type="NCBI Taxonomy" id="230809"/>
    <lineage>
        <taxon>Eukaryota</taxon>
        <taxon>Fungi</taxon>
        <taxon>Dikarya</taxon>
        <taxon>Basidiomycota</taxon>
        <taxon>Agaricomycotina</taxon>
        <taxon>Agaricomycetes</taxon>
        <taxon>Agaricomycetidae</taxon>
        <taxon>Agaricales</taxon>
        <taxon>Marasmiineae</taxon>
        <taxon>Mycenaceae</taxon>
        <taxon>Mycena</taxon>
    </lineage>
</organism>
<reference evidence="2" key="1">
    <citation type="submission" date="2023-03" db="EMBL/GenBank/DDBJ databases">
        <title>Massive genome expansion in bonnet fungi (Mycena s.s.) driven by repeated elements and novel gene families across ecological guilds.</title>
        <authorList>
            <consortium name="Lawrence Berkeley National Laboratory"/>
            <person name="Harder C.B."/>
            <person name="Miyauchi S."/>
            <person name="Viragh M."/>
            <person name="Kuo A."/>
            <person name="Thoen E."/>
            <person name="Andreopoulos B."/>
            <person name="Lu D."/>
            <person name="Skrede I."/>
            <person name="Drula E."/>
            <person name="Henrissat B."/>
            <person name="Morin E."/>
            <person name="Kohler A."/>
            <person name="Barry K."/>
            <person name="LaButti K."/>
            <person name="Morin E."/>
            <person name="Salamov A."/>
            <person name="Lipzen A."/>
            <person name="Mereny Z."/>
            <person name="Hegedus B."/>
            <person name="Baldrian P."/>
            <person name="Stursova M."/>
            <person name="Weitz H."/>
            <person name="Taylor A."/>
            <person name="Grigoriev I.V."/>
            <person name="Nagy L.G."/>
            <person name="Martin F."/>
            <person name="Kauserud H."/>
        </authorList>
    </citation>
    <scope>NUCLEOTIDE SEQUENCE</scope>
    <source>
        <strain evidence="2">CBHHK188m</strain>
    </source>
</reference>
<protein>
    <submittedName>
        <fullName evidence="2">Uncharacterized protein</fullName>
    </submittedName>
</protein>
<dbReference type="Proteomes" id="UP001215280">
    <property type="component" value="Unassembled WGS sequence"/>
</dbReference>
<sequence>MIPLSTIILSLTFALPSIGVSSAVENGTGTLFQYDPTAGSGLGACGWKNTSDQAVGTVSTTTFNNYPGATGNPNDGV</sequence>
<keyword evidence="1" id="KW-0732">Signal</keyword>
<keyword evidence="3" id="KW-1185">Reference proteome</keyword>
<gene>
    <name evidence="2" type="ORF">DFH07DRAFT_965810</name>
</gene>
<accession>A0AAD7IBC4</accession>
<evidence type="ECO:0000256" key="1">
    <source>
        <dbReference type="SAM" id="SignalP"/>
    </source>
</evidence>
<name>A0AAD7IBC4_9AGAR</name>
<dbReference type="EMBL" id="JARJLG010000133">
    <property type="protein sequence ID" value="KAJ7739256.1"/>
    <property type="molecule type" value="Genomic_DNA"/>
</dbReference>
<evidence type="ECO:0000313" key="2">
    <source>
        <dbReference type="EMBL" id="KAJ7739256.1"/>
    </source>
</evidence>
<feature type="signal peptide" evidence="1">
    <location>
        <begin position="1"/>
        <end position="23"/>
    </location>
</feature>
<proteinExistence type="predicted"/>
<dbReference type="AlphaFoldDB" id="A0AAD7IBC4"/>